<feature type="binding site" evidence="3">
    <location>
        <position position="50"/>
    </location>
    <ligand>
        <name>a divalent metal cation</name>
        <dbReference type="ChEBI" id="CHEBI:60240"/>
    </ligand>
</feature>
<dbReference type="GO" id="GO:0046872">
    <property type="term" value="F:metal ion binding"/>
    <property type="evidence" value="ECO:0007669"/>
    <property type="project" value="UniProtKB-KW"/>
</dbReference>
<dbReference type="InterPro" id="IPR034660">
    <property type="entry name" value="DinB/YfiT-like"/>
</dbReference>
<dbReference type="STRING" id="1338011.BD94_0531"/>
<feature type="binding site" evidence="3">
    <location>
        <position position="136"/>
    </location>
    <ligand>
        <name>a divalent metal cation</name>
        <dbReference type="ChEBI" id="CHEBI:60240"/>
    </ligand>
</feature>
<evidence type="ECO:0000256" key="2">
    <source>
        <dbReference type="ARBA" id="ARBA00022723"/>
    </source>
</evidence>
<evidence type="ECO:0000313" key="5">
    <source>
        <dbReference type="Proteomes" id="UP000028933"/>
    </source>
</evidence>
<dbReference type="PANTHER" id="PTHR37302">
    <property type="entry name" value="SLR1116 PROTEIN"/>
    <property type="match status" value="1"/>
</dbReference>
<dbReference type="HOGENOM" id="CLU_101283_0_0_10"/>
<dbReference type="SUPFAM" id="SSF109854">
    <property type="entry name" value="DinB/YfiT-like putative metalloenzymes"/>
    <property type="match status" value="1"/>
</dbReference>
<reference evidence="4" key="2">
    <citation type="journal article" date="2015" name="Genome Biol. Evol.">
        <title>Complete Genome Sequence and Transcriptomic Analysis of the Novel Pathogen Elizabethkingia anophelis in Response to Oxidative Stress.</title>
        <authorList>
            <person name="Li Y."/>
            <person name="Liu Y."/>
            <person name="Chew S.C."/>
            <person name="Tay M."/>
            <person name="Salido M.M."/>
            <person name="Teo J."/>
            <person name="Lauro F.M."/>
            <person name="Givskov M."/>
            <person name="Yang L."/>
        </authorList>
    </citation>
    <scope>NUCLEOTIDE SEQUENCE</scope>
    <source>
        <strain evidence="4">NUHP1</strain>
    </source>
</reference>
<protein>
    <submittedName>
        <fullName evidence="4">DinB family protein</fullName>
    </submittedName>
</protein>
<evidence type="ECO:0000256" key="1">
    <source>
        <dbReference type="ARBA" id="ARBA00008635"/>
    </source>
</evidence>
<comment type="similarity">
    <text evidence="1">Belongs to the DinB family.</text>
</comment>
<reference evidence="4" key="1">
    <citation type="journal article" date="2013" name="Lancet">
        <title>First case of E anophelis outbreak in an intensive-care unit.</title>
        <authorList>
            <person name="Teo J."/>
            <person name="Tan S.Y."/>
            <person name="Tay M."/>
            <person name="Ding Y."/>
            <person name="Kjelleberg S."/>
            <person name="Givskov M."/>
            <person name="Lin R.T."/>
            <person name="Yang L."/>
        </authorList>
    </citation>
    <scope>NUCLEOTIDE SEQUENCE [LARGE SCALE GENOMIC DNA]</scope>
    <source>
        <strain evidence="4">NUHP1</strain>
    </source>
</reference>
<gene>
    <name evidence="4" type="ORF">BD94_0531</name>
</gene>
<organism evidence="4 5">
    <name type="scientific">Elizabethkingia anophelis NUHP1</name>
    <dbReference type="NCBI Taxonomy" id="1338011"/>
    <lineage>
        <taxon>Bacteria</taxon>
        <taxon>Pseudomonadati</taxon>
        <taxon>Bacteroidota</taxon>
        <taxon>Flavobacteriia</taxon>
        <taxon>Flavobacteriales</taxon>
        <taxon>Weeksellaceae</taxon>
        <taxon>Elizabethkingia</taxon>
    </lineage>
</organism>
<dbReference type="Proteomes" id="UP000028933">
    <property type="component" value="Chromosome"/>
</dbReference>
<accession>A0A077E9P9</accession>
<sequence>MSLKTLISKSVQYNNWVVDKYLDWLSSKSDEQLNQETPSSFPTILKTLHHIWQTQEYWWSHISENNEFDFAATAALSGREEIFSAIRNNSQKLADYVDSLTEEDLTKNVKIESQWFQCDFSKYEYIQHVIIHGTYHRGQIVTMGRCIGITDAPMTDYNFWNIYKDK</sequence>
<name>A0A077E9P9_9FLAO</name>
<dbReference type="KEGG" id="eao:BD94_0531"/>
<evidence type="ECO:0000313" key="4">
    <source>
        <dbReference type="EMBL" id="AIL44306.1"/>
    </source>
</evidence>
<keyword evidence="2 3" id="KW-0479">Metal-binding</keyword>
<evidence type="ECO:0000256" key="3">
    <source>
        <dbReference type="PIRSR" id="PIRSR607837-1"/>
    </source>
</evidence>
<dbReference type="EMBL" id="CP007547">
    <property type="protein sequence ID" value="AIL44306.1"/>
    <property type="molecule type" value="Genomic_DNA"/>
</dbReference>
<dbReference type="Pfam" id="PF05163">
    <property type="entry name" value="DinB"/>
    <property type="match status" value="1"/>
</dbReference>
<dbReference type="PANTHER" id="PTHR37302:SF3">
    <property type="entry name" value="DAMAGE-INDUCIBLE PROTEIN DINB"/>
    <property type="match status" value="1"/>
</dbReference>
<dbReference type="RefSeq" id="WP_024564646.1">
    <property type="nucleotide sequence ID" value="NZ_CP007547.1"/>
</dbReference>
<feature type="binding site" evidence="3">
    <location>
        <position position="132"/>
    </location>
    <ligand>
        <name>a divalent metal cation</name>
        <dbReference type="ChEBI" id="CHEBI:60240"/>
    </ligand>
</feature>
<proteinExistence type="inferred from homology"/>
<dbReference type="InterPro" id="IPR007837">
    <property type="entry name" value="DinB"/>
</dbReference>
<dbReference type="AlphaFoldDB" id="A0A077E9P9"/>
<dbReference type="Gene3D" id="1.20.120.450">
    <property type="entry name" value="dinb family like domain"/>
    <property type="match status" value="1"/>
</dbReference>
<dbReference type="eggNOG" id="COG2318">
    <property type="taxonomic scope" value="Bacteria"/>
</dbReference>